<organism evidence="2 3">
    <name type="scientific">Stichopus japonicus</name>
    <name type="common">Sea cucumber</name>
    <dbReference type="NCBI Taxonomy" id="307972"/>
    <lineage>
        <taxon>Eukaryota</taxon>
        <taxon>Metazoa</taxon>
        <taxon>Echinodermata</taxon>
        <taxon>Eleutherozoa</taxon>
        <taxon>Echinozoa</taxon>
        <taxon>Holothuroidea</taxon>
        <taxon>Aspidochirotacea</taxon>
        <taxon>Aspidochirotida</taxon>
        <taxon>Stichopodidae</taxon>
        <taxon>Apostichopus</taxon>
    </lineage>
</organism>
<sequence length="115" mass="12439">MKLVIIGANGATGLCLVQQAVDAGHDVTAVMRNTDNYPIQHENLKVVKGSVFSVDSLVEHFQGGDAVMSCLGTNVYRNVTIYSGTIPVIIEAMRKAKVSRFIVVTSWCTSGYYVV</sequence>
<dbReference type="GO" id="GO:0016646">
    <property type="term" value="F:oxidoreductase activity, acting on the CH-NH group of donors, NAD or NADP as acceptor"/>
    <property type="evidence" value="ECO:0007669"/>
    <property type="project" value="TreeGrafter"/>
</dbReference>
<feature type="domain" description="NAD(P)-binding" evidence="1">
    <location>
        <begin position="7"/>
        <end position="109"/>
    </location>
</feature>
<protein>
    <submittedName>
        <fullName evidence="2">Putative flavin reductase (NADPH)-like</fullName>
    </submittedName>
</protein>
<dbReference type="Proteomes" id="UP000230750">
    <property type="component" value="Unassembled WGS sequence"/>
</dbReference>
<evidence type="ECO:0000313" key="2">
    <source>
        <dbReference type="EMBL" id="PIK39212.1"/>
    </source>
</evidence>
<dbReference type="Pfam" id="PF13460">
    <property type="entry name" value="NAD_binding_10"/>
    <property type="match status" value="1"/>
</dbReference>
<name>A0A2G8JTW7_STIJA</name>
<dbReference type="PANTHER" id="PTHR43355:SF2">
    <property type="entry name" value="FLAVIN REDUCTASE (NADPH)"/>
    <property type="match status" value="1"/>
</dbReference>
<evidence type="ECO:0000259" key="1">
    <source>
        <dbReference type="Pfam" id="PF13460"/>
    </source>
</evidence>
<comment type="caution">
    <text evidence="2">The sequence shown here is derived from an EMBL/GenBank/DDBJ whole genome shotgun (WGS) entry which is preliminary data.</text>
</comment>
<dbReference type="InterPro" id="IPR051606">
    <property type="entry name" value="Polyketide_Oxido-like"/>
</dbReference>
<reference evidence="2 3" key="1">
    <citation type="journal article" date="2017" name="PLoS Biol.">
        <title>The sea cucumber genome provides insights into morphological evolution and visceral regeneration.</title>
        <authorList>
            <person name="Zhang X."/>
            <person name="Sun L."/>
            <person name="Yuan J."/>
            <person name="Sun Y."/>
            <person name="Gao Y."/>
            <person name="Zhang L."/>
            <person name="Li S."/>
            <person name="Dai H."/>
            <person name="Hamel J.F."/>
            <person name="Liu C."/>
            <person name="Yu Y."/>
            <person name="Liu S."/>
            <person name="Lin W."/>
            <person name="Guo K."/>
            <person name="Jin S."/>
            <person name="Xu P."/>
            <person name="Storey K.B."/>
            <person name="Huan P."/>
            <person name="Zhang T."/>
            <person name="Zhou Y."/>
            <person name="Zhang J."/>
            <person name="Lin C."/>
            <person name="Li X."/>
            <person name="Xing L."/>
            <person name="Huo D."/>
            <person name="Sun M."/>
            <person name="Wang L."/>
            <person name="Mercier A."/>
            <person name="Li F."/>
            <person name="Yang H."/>
            <person name="Xiang J."/>
        </authorList>
    </citation>
    <scope>NUCLEOTIDE SEQUENCE [LARGE SCALE GENOMIC DNA]</scope>
    <source>
        <strain evidence="2">Shaxun</strain>
        <tissue evidence="2">Muscle</tissue>
    </source>
</reference>
<dbReference type="OrthoDB" id="419598at2759"/>
<gene>
    <name evidence="2" type="ORF">BSL78_23931</name>
</gene>
<evidence type="ECO:0000313" key="3">
    <source>
        <dbReference type="Proteomes" id="UP000230750"/>
    </source>
</evidence>
<dbReference type="InterPro" id="IPR016040">
    <property type="entry name" value="NAD(P)-bd_dom"/>
</dbReference>
<dbReference type="SUPFAM" id="SSF51735">
    <property type="entry name" value="NAD(P)-binding Rossmann-fold domains"/>
    <property type="match status" value="1"/>
</dbReference>
<proteinExistence type="predicted"/>
<dbReference type="InterPro" id="IPR036291">
    <property type="entry name" value="NAD(P)-bd_dom_sf"/>
</dbReference>
<keyword evidence="3" id="KW-1185">Reference proteome</keyword>
<dbReference type="EMBL" id="MRZV01001262">
    <property type="protein sequence ID" value="PIK39212.1"/>
    <property type="molecule type" value="Genomic_DNA"/>
</dbReference>
<accession>A0A2G8JTW7</accession>
<dbReference type="Gene3D" id="3.40.50.720">
    <property type="entry name" value="NAD(P)-binding Rossmann-like Domain"/>
    <property type="match status" value="1"/>
</dbReference>
<dbReference type="STRING" id="307972.A0A2G8JTW7"/>
<dbReference type="PANTHER" id="PTHR43355">
    <property type="entry name" value="FLAVIN REDUCTASE (NADPH)"/>
    <property type="match status" value="1"/>
</dbReference>
<dbReference type="AlphaFoldDB" id="A0A2G8JTW7"/>